<evidence type="ECO:0000256" key="2">
    <source>
        <dbReference type="ARBA" id="ARBA00022737"/>
    </source>
</evidence>
<dbReference type="PANTHER" id="PTHR12675:SF12">
    <property type="entry name" value="PROTEIN MUSCLEBLIND"/>
    <property type="match status" value="1"/>
</dbReference>
<dbReference type="GO" id="GO:0003723">
    <property type="term" value="F:RNA binding"/>
    <property type="evidence" value="ECO:0000318"/>
    <property type="project" value="GO_Central"/>
</dbReference>
<feature type="domain" description="Muscleblind-like CCCH zinc finger" evidence="5">
    <location>
        <begin position="125"/>
        <end position="154"/>
    </location>
</feature>
<dbReference type="OrthoDB" id="410381at2759"/>
<dbReference type="CTD" id="20207375"/>
<keyword evidence="4" id="KW-0862">Zinc</keyword>
<evidence type="ECO:0000313" key="6">
    <source>
        <dbReference type="EMBL" id="ESN95263.1"/>
    </source>
</evidence>
<dbReference type="RefSeq" id="XP_009026665.1">
    <property type="nucleotide sequence ID" value="XM_009028417.1"/>
</dbReference>
<dbReference type="GO" id="GO:0043484">
    <property type="term" value="P:regulation of RNA splicing"/>
    <property type="evidence" value="ECO:0000318"/>
    <property type="project" value="GO_Central"/>
</dbReference>
<protein>
    <recommendedName>
        <fullName evidence="5">Muscleblind-like CCCH zinc finger domain-containing protein</fullName>
    </recommendedName>
</protein>
<dbReference type="GeneID" id="20207375"/>
<sequence>MFLSLLLLLLLWLLFLLLLLLLLLWNAFLLSMSKRICKTLGVISKIKNKLNKPTLIDLYYSLIFPHIIYCNVIWGNSPDIHLKQLTKCQNRFIRIFKNLHPHCHTSEYYLEMKILNIKNLFIYHGRCQRTNPPCKYLHPPQHLKEQLLQNGRNNLIRRNLQLNAAAACFLPAMYPMFISPSEILFDVQMVCMELAADVWLRFDLEIDLEIKGHHRRSSSFTSTNVMLLENLIPLDI</sequence>
<keyword evidence="8" id="KW-1185">Reference proteome</keyword>
<proteinExistence type="predicted"/>
<reference evidence="7" key="3">
    <citation type="submission" date="2015-06" db="UniProtKB">
        <authorList>
            <consortium name="EnsemblMetazoa"/>
        </authorList>
    </citation>
    <scope>IDENTIFICATION</scope>
</reference>
<accession>T1FEX6</accession>
<dbReference type="Gene3D" id="3.30.1370.210">
    <property type="match status" value="1"/>
</dbReference>
<keyword evidence="3" id="KW-0863">Zinc-finger</keyword>
<dbReference type="GO" id="GO:0005654">
    <property type="term" value="C:nucleoplasm"/>
    <property type="evidence" value="ECO:0000318"/>
    <property type="project" value="GO_Central"/>
</dbReference>
<dbReference type="InterPro" id="IPR054429">
    <property type="entry name" value="Znf-CCCH_Muscleblind-like"/>
</dbReference>
<dbReference type="EnsemblMetazoa" id="HelroT179602">
    <property type="protein sequence ID" value="HelroP179602"/>
    <property type="gene ID" value="HelroG179602"/>
</dbReference>
<dbReference type="InParanoid" id="T1FEX6"/>
<dbReference type="PANTHER" id="PTHR12675">
    <property type="entry name" value="MUSCLEBLIND-LIKE PROTEIN"/>
    <property type="match status" value="1"/>
</dbReference>
<dbReference type="GO" id="GO:0008270">
    <property type="term" value="F:zinc ion binding"/>
    <property type="evidence" value="ECO:0007669"/>
    <property type="project" value="UniProtKB-KW"/>
</dbReference>
<name>T1FEX6_HELRO</name>
<evidence type="ECO:0000256" key="1">
    <source>
        <dbReference type="ARBA" id="ARBA00022723"/>
    </source>
</evidence>
<dbReference type="Proteomes" id="UP000015101">
    <property type="component" value="Unassembled WGS sequence"/>
</dbReference>
<dbReference type="EMBL" id="AMQM01006895">
    <property type="status" value="NOT_ANNOTATED_CDS"/>
    <property type="molecule type" value="Genomic_DNA"/>
</dbReference>
<gene>
    <name evidence="7" type="primary">20207375</name>
    <name evidence="6" type="ORF">HELRODRAFT_179602</name>
</gene>
<evidence type="ECO:0000313" key="7">
    <source>
        <dbReference type="EnsemblMetazoa" id="HelroP179602"/>
    </source>
</evidence>
<evidence type="ECO:0000256" key="3">
    <source>
        <dbReference type="ARBA" id="ARBA00022771"/>
    </source>
</evidence>
<evidence type="ECO:0000313" key="8">
    <source>
        <dbReference type="Proteomes" id="UP000015101"/>
    </source>
</evidence>
<organism evidence="7 8">
    <name type="scientific">Helobdella robusta</name>
    <name type="common">Californian leech</name>
    <dbReference type="NCBI Taxonomy" id="6412"/>
    <lineage>
        <taxon>Eukaryota</taxon>
        <taxon>Metazoa</taxon>
        <taxon>Spiralia</taxon>
        <taxon>Lophotrochozoa</taxon>
        <taxon>Annelida</taxon>
        <taxon>Clitellata</taxon>
        <taxon>Hirudinea</taxon>
        <taxon>Rhynchobdellida</taxon>
        <taxon>Glossiphoniidae</taxon>
        <taxon>Helobdella</taxon>
    </lineage>
</organism>
<dbReference type="AlphaFoldDB" id="T1FEX6"/>
<reference evidence="8" key="1">
    <citation type="submission" date="2012-12" db="EMBL/GenBank/DDBJ databases">
        <authorList>
            <person name="Hellsten U."/>
            <person name="Grimwood J."/>
            <person name="Chapman J.A."/>
            <person name="Shapiro H."/>
            <person name="Aerts A."/>
            <person name="Otillar R.P."/>
            <person name="Terry A.Y."/>
            <person name="Boore J.L."/>
            <person name="Simakov O."/>
            <person name="Marletaz F."/>
            <person name="Cho S.-J."/>
            <person name="Edsinger-Gonzales E."/>
            <person name="Havlak P."/>
            <person name="Kuo D.-H."/>
            <person name="Larsson T."/>
            <person name="Lv J."/>
            <person name="Arendt D."/>
            <person name="Savage R."/>
            <person name="Osoegawa K."/>
            <person name="de Jong P."/>
            <person name="Lindberg D.R."/>
            <person name="Seaver E.C."/>
            <person name="Weisblat D.A."/>
            <person name="Putnam N.H."/>
            <person name="Grigoriev I.V."/>
            <person name="Rokhsar D.S."/>
        </authorList>
    </citation>
    <scope>NUCLEOTIDE SEQUENCE</scope>
</reference>
<keyword evidence="1" id="KW-0479">Metal-binding</keyword>
<keyword evidence="2" id="KW-0677">Repeat</keyword>
<dbReference type="GO" id="GO:0005737">
    <property type="term" value="C:cytoplasm"/>
    <property type="evidence" value="ECO:0000318"/>
    <property type="project" value="GO_Central"/>
</dbReference>
<dbReference type="HOGENOM" id="CLU_1176557_0_0_1"/>
<dbReference type="EMBL" id="KB097536">
    <property type="protein sequence ID" value="ESN95263.1"/>
    <property type="molecule type" value="Genomic_DNA"/>
</dbReference>
<dbReference type="EMBL" id="AMQM01006894">
    <property type="status" value="NOT_ANNOTATED_CDS"/>
    <property type="molecule type" value="Genomic_DNA"/>
</dbReference>
<reference evidence="6 8" key="2">
    <citation type="journal article" date="2013" name="Nature">
        <title>Insights into bilaterian evolution from three spiralian genomes.</title>
        <authorList>
            <person name="Simakov O."/>
            <person name="Marletaz F."/>
            <person name="Cho S.J."/>
            <person name="Edsinger-Gonzales E."/>
            <person name="Havlak P."/>
            <person name="Hellsten U."/>
            <person name="Kuo D.H."/>
            <person name="Larsson T."/>
            <person name="Lv J."/>
            <person name="Arendt D."/>
            <person name="Savage R."/>
            <person name="Osoegawa K."/>
            <person name="de Jong P."/>
            <person name="Grimwood J."/>
            <person name="Chapman J.A."/>
            <person name="Shapiro H."/>
            <person name="Aerts A."/>
            <person name="Otillar R.P."/>
            <person name="Terry A.Y."/>
            <person name="Boore J.L."/>
            <person name="Grigoriev I.V."/>
            <person name="Lindberg D.R."/>
            <person name="Seaver E.C."/>
            <person name="Weisblat D.A."/>
            <person name="Putnam N.H."/>
            <person name="Rokhsar D.S."/>
        </authorList>
    </citation>
    <scope>NUCLEOTIDE SEQUENCE</scope>
</reference>
<evidence type="ECO:0000259" key="5">
    <source>
        <dbReference type="Pfam" id="PF22628"/>
    </source>
</evidence>
<evidence type="ECO:0000256" key="4">
    <source>
        <dbReference type="ARBA" id="ARBA00022833"/>
    </source>
</evidence>
<dbReference type="Pfam" id="PF22628">
    <property type="entry name" value="zf-CCCH_10"/>
    <property type="match status" value="1"/>
</dbReference>
<dbReference type="KEGG" id="hro:HELRODRAFT_179602"/>
<dbReference type="eggNOG" id="KOG2494">
    <property type="taxonomic scope" value="Eukaryota"/>
</dbReference>